<dbReference type="AlphaFoldDB" id="A0A516EZB0"/>
<dbReference type="PANTHER" id="PTHR11403">
    <property type="entry name" value="CYTOCHROME C OXIDASE SUBUNIT III"/>
    <property type="match status" value="1"/>
</dbReference>
<feature type="transmembrane region" description="Helical" evidence="9">
    <location>
        <begin position="210"/>
        <end position="234"/>
    </location>
</feature>
<feature type="transmembrane region" description="Helical" evidence="9">
    <location>
        <begin position="40"/>
        <end position="60"/>
    </location>
</feature>
<keyword evidence="4 8" id="KW-0812">Transmembrane</keyword>
<evidence type="ECO:0000256" key="6">
    <source>
        <dbReference type="ARBA" id="ARBA00022989"/>
    </source>
</evidence>
<geneLocation type="mitochondrion" evidence="11"/>
<dbReference type="EMBL" id="MH932410">
    <property type="protein sequence ID" value="QDO71839.1"/>
    <property type="molecule type" value="Genomic_DNA"/>
</dbReference>
<name>A0A516EZB0_9BIVA</name>
<evidence type="ECO:0000256" key="4">
    <source>
        <dbReference type="ARBA" id="ARBA00022692"/>
    </source>
</evidence>
<keyword evidence="7 9" id="KW-0472">Membrane</keyword>
<dbReference type="InterPro" id="IPR013833">
    <property type="entry name" value="Cyt_c_oxidase_su3_a-hlx"/>
</dbReference>
<keyword evidence="6 9" id="KW-1133">Transmembrane helix</keyword>
<keyword evidence="5" id="KW-1278">Translocase</keyword>
<feature type="transmembrane region" description="Helical" evidence="9">
    <location>
        <begin position="128"/>
        <end position="147"/>
    </location>
</feature>
<evidence type="ECO:0000256" key="9">
    <source>
        <dbReference type="SAM" id="Phobius"/>
    </source>
</evidence>
<feature type="transmembrane region" description="Helical" evidence="9">
    <location>
        <begin position="255"/>
        <end position="274"/>
    </location>
</feature>
<sequence length="287" mass="33288">MARTGYQLLARSPWPLEVAFGVLGVTSSAVMFFHSEMGQVINYLLILSFLVLLHGVIRWWMDMVLESTYKGQYTSFVILNIRWGFKLFVLSEVFFFVSFFWAWFYAGIGEISVESMGEWPPVGLKAIYPWRIPFLNLVLLVTSGAFSQSSKWAVKSHSKEVDPSKSRYYQLCALALLMVAMVLGLLFVYVQGQEYYSCSYSIADGVFGCSFFMLTGFHGMHVMAGLIFLLVCWFRILLYHFSYRHSCVGLLNAVYYWHFVDIVWIFLYALVYLWPHKLLTGAWLWTY</sequence>
<evidence type="ECO:0000259" key="10">
    <source>
        <dbReference type="PROSITE" id="PS50253"/>
    </source>
</evidence>
<dbReference type="GO" id="GO:0006123">
    <property type="term" value="P:mitochondrial electron transport, cytochrome c to oxygen"/>
    <property type="evidence" value="ECO:0007669"/>
    <property type="project" value="TreeGrafter"/>
</dbReference>
<accession>A0A516EZB0</accession>
<keyword evidence="8 11" id="KW-0496">Mitochondrion</keyword>
<feature type="transmembrane region" description="Helical" evidence="9">
    <location>
        <begin position="168"/>
        <end position="190"/>
    </location>
</feature>
<evidence type="ECO:0000256" key="8">
    <source>
        <dbReference type="RuleBase" id="RU003375"/>
    </source>
</evidence>
<dbReference type="InterPro" id="IPR000298">
    <property type="entry name" value="Cyt_c_oxidase-like_su3"/>
</dbReference>
<dbReference type="GO" id="GO:0004129">
    <property type="term" value="F:cytochrome-c oxidase activity"/>
    <property type="evidence" value="ECO:0007669"/>
    <property type="project" value="InterPro"/>
</dbReference>
<dbReference type="InterPro" id="IPR024791">
    <property type="entry name" value="Cyt_c/ubiquinol_Oxase_su3"/>
</dbReference>
<evidence type="ECO:0000313" key="11">
    <source>
        <dbReference type="EMBL" id="QDO71839.1"/>
    </source>
</evidence>
<comment type="function">
    <text evidence="8">Component of the cytochrome c oxidase, the last enzyme in the mitochondrial electron transport chain which drives oxidative phosphorylation. The respiratory chain contains 3 multisubunit complexes succinate dehydrogenase (complex II, CII), ubiquinol-cytochrome c oxidoreductase (cytochrome b-c1 complex, complex III, CIII) and cytochrome c oxidase (complex IV, CIV), that cooperate to transfer electrons derived from NADH and succinate to molecular oxygen, creating an electrochemical gradient over the inner membrane that drives transmembrane transport and the ATP synthase. Cytochrome c oxidase is the component of the respiratory chain that catalyzes the reduction of oxygen to water. Electrons originating from reduced cytochrome c in the intermembrane space (IMS) are transferred via the dinuclear copper A center (CU(A)) of subunit 2 and heme A of subunit 1 to the active site in subunit 1, a binuclear center (BNC) formed by heme A3 and copper B (CU(B)). The BNC reduces molecular oxygen to 2 water molecules using 4 electrons from cytochrome c in the IMS and 4 protons from the mitochondrial matrix.</text>
</comment>
<dbReference type="Gene3D" id="1.20.120.80">
    <property type="entry name" value="Cytochrome c oxidase, subunit III, four-helix bundle"/>
    <property type="match status" value="1"/>
</dbReference>
<feature type="transmembrane region" description="Helical" evidence="9">
    <location>
        <begin position="12"/>
        <end position="34"/>
    </location>
</feature>
<evidence type="ECO:0000256" key="1">
    <source>
        <dbReference type="ARBA" id="ARBA00004141"/>
    </source>
</evidence>
<dbReference type="PANTHER" id="PTHR11403:SF7">
    <property type="entry name" value="CYTOCHROME C OXIDASE SUBUNIT 3"/>
    <property type="match status" value="1"/>
</dbReference>
<dbReference type="InterPro" id="IPR035973">
    <property type="entry name" value="Cyt_c_oxidase_su3-like_sf"/>
</dbReference>
<protein>
    <recommendedName>
        <fullName evidence="3 8">Cytochrome c oxidase subunit 3</fullName>
    </recommendedName>
</protein>
<organism evidence="11">
    <name type="scientific">Macridiscus multifarius</name>
    <dbReference type="NCBI Taxonomy" id="1408811"/>
    <lineage>
        <taxon>Eukaryota</taxon>
        <taxon>Metazoa</taxon>
        <taxon>Spiralia</taxon>
        <taxon>Lophotrochozoa</taxon>
        <taxon>Mollusca</taxon>
        <taxon>Bivalvia</taxon>
        <taxon>Autobranchia</taxon>
        <taxon>Heteroconchia</taxon>
        <taxon>Euheterodonta</taxon>
        <taxon>Imparidentia</taxon>
        <taxon>Neoheterodontei</taxon>
        <taxon>Venerida</taxon>
        <taxon>Veneroidea</taxon>
        <taxon>Veneridae</taxon>
        <taxon>Macridiscus</taxon>
    </lineage>
</organism>
<dbReference type="Gene3D" id="1.10.287.70">
    <property type="match status" value="1"/>
</dbReference>
<evidence type="ECO:0000256" key="7">
    <source>
        <dbReference type="ARBA" id="ARBA00023136"/>
    </source>
</evidence>
<evidence type="ECO:0000256" key="3">
    <source>
        <dbReference type="ARBA" id="ARBA00015944"/>
    </source>
</evidence>
<feature type="transmembrane region" description="Helical" evidence="9">
    <location>
        <begin position="87"/>
        <end position="108"/>
    </location>
</feature>
<dbReference type="GO" id="GO:0005739">
    <property type="term" value="C:mitochondrion"/>
    <property type="evidence" value="ECO:0007669"/>
    <property type="project" value="TreeGrafter"/>
</dbReference>
<dbReference type="Pfam" id="PF00510">
    <property type="entry name" value="COX3"/>
    <property type="match status" value="1"/>
</dbReference>
<evidence type="ECO:0000256" key="5">
    <source>
        <dbReference type="ARBA" id="ARBA00022967"/>
    </source>
</evidence>
<dbReference type="SUPFAM" id="SSF81452">
    <property type="entry name" value="Cytochrome c oxidase subunit III-like"/>
    <property type="match status" value="1"/>
</dbReference>
<comment type="subcellular location">
    <subcellularLocation>
        <location evidence="1">Membrane</location>
        <topology evidence="1">Multi-pass membrane protein</topology>
    </subcellularLocation>
</comment>
<comment type="similarity">
    <text evidence="2 8">Belongs to the cytochrome c oxidase subunit 3 family.</text>
</comment>
<dbReference type="PROSITE" id="PS50253">
    <property type="entry name" value="COX3"/>
    <property type="match status" value="1"/>
</dbReference>
<dbReference type="InterPro" id="IPR033945">
    <property type="entry name" value="Cyt_c_oxase_su3_dom"/>
</dbReference>
<proteinExistence type="inferred from homology"/>
<evidence type="ECO:0000256" key="2">
    <source>
        <dbReference type="ARBA" id="ARBA00010581"/>
    </source>
</evidence>
<reference evidence="11" key="1">
    <citation type="journal article" date="2019" name="Mitochondrial DNA Part B Resour">
        <title>The complete mitochondrial genome of Macridiscus multifarius (Bivalve, Veneridae).</title>
        <authorList>
            <person name="Fu Z."/>
            <person name="Ye Y."/>
            <person name="Feng J."/>
            <person name="Guo Y."/>
            <person name="Li J."/>
            <person name="Guo B."/>
            <person name="Lv Z."/>
        </authorList>
    </citation>
    <scope>NUCLEOTIDE SEQUENCE</scope>
</reference>
<dbReference type="GO" id="GO:0016020">
    <property type="term" value="C:membrane"/>
    <property type="evidence" value="ECO:0007669"/>
    <property type="project" value="UniProtKB-SubCell"/>
</dbReference>
<gene>
    <name evidence="11" type="primary">COX3</name>
</gene>
<feature type="domain" description="Heme-copper oxidase subunit III family profile" evidence="10">
    <location>
        <begin position="2"/>
        <end position="276"/>
    </location>
</feature>
<dbReference type="CDD" id="cd01665">
    <property type="entry name" value="Cyt_c_Oxidase_III"/>
    <property type="match status" value="1"/>
</dbReference>